<organism evidence="3 4">
    <name type="scientific">Saitoella complicata (strain BCRC 22490 / CBS 7301 / JCM 7358 / NBRC 10748 / NRRL Y-17804)</name>
    <dbReference type="NCBI Taxonomy" id="698492"/>
    <lineage>
        <taxon>Eukaryota</taxon>
        <taxon>Fungi</taxon>
        <taxon>Dikarya</taxon>
        <taxon>Ascomycota</taxon>
        <taxon>Taphrinomycotina</taxon>
        <taxon>Taphrinomycotina incertae sedis</taxon>
        <taxon>Saitoella</taxon>
    </lineage>
</organism>
<dbReference type="Pfam" id="PF15404">
    <property type="entry name" value="PH_4"/>
    <property type="match status" value="1"/>
</dbReference>
<dbReference type="OMA" id="DRWVMSI"/>
<reference evidence="3 4" key="1">
    <citation type="journal article" date="2011" name="J. Gen. Appl. Microbiol.">
        <title>Draft genome sequencing of the enigmatic yeast Saitoella complicata.</title>
        <authorList>
            <person name="Nishida H."/>
            <person name="Hamamoto M."/>
            <person name="Sugiyama J."/>
        </authorList>
    </citation>
    <scope>NUCLEOTIDE SEQUENCE [LARGE SCALE GENOMIC DNA]</scope>
    <source>
        <strain evidence="3 4">NRRL Y-17804</strain>
    </source>
</reference>
<reference evidence="3 4" key="2">
    <citation type="journal article" date="2014" name="J. Gen. Appl. Microbiol.">
        <title>The early diverging ascomycetous budding yeast Saitoella complicata has three histone deacetylases belonging to the Clr6, Hos2, and Rpd3 lineages.</title>
        <authorList>
            <person name="Nishida H."/>
            <person name="Matsumoto T."/>
            <person name="Kondo S."/>
            <person name="Hamamoto M."/>
            <person name="Yoshikawa H."/>
        </authorList>
    </citation>
    <scope>NUCLEOTIDE SEQUENCE [LARGE SCALE GENOMIC DNA]</scope>
    <source>
        <strain evidence="3 4">NRRL Y-17804</strain>
    </source>
</reference>
<feature type="region of interest" description="Disordered" evidence="1">
    <location>
        <begin position="753"/>
        <end position="774"/>
    </location>
</feature>
<dbReference type="EMBL" id="BACD03000001">
    <property type="protein sequence ID" value="GAO45914.1"/>
    <property type="molecule type" value="Genomic_DNA"/>
</dbReference>
<accession>A0A0E9N7W2</accession>
<dbReference type="Pfam" id="PF23207">
    <property type="entry name" value="PH_SPO71"/>
    <property type="match status" value="1"/>
</dbReference>
<keyword evidence="4" id="KW-1185">Reference proteome</keyword>
<dbReference type="InterPro" id="IPR039486">
    <property type="entry name" value="Mug56/Spo71_PH"/>
</dbReference>
<dbReference type="Proteomes" id="UP000033140">
    <property type="component" value="Unassembled WGS sequence"/>
</dbReference>
<dbReference type="InterPro" id="IPR040345">
    <property type="entry name" value="Mug56/Spo71"/>
</dbReference>
<dbReference type="GO" id="GO:1902657">
    <property type="term" value="P:protein localization to prospore membrane"/>
    <property type="evidence" value="ECO:0007669"/>
    <property type="project" value="InterPro"/>
</dbReference>
<gene>
    <name evidence="3" type="ORF">G7K_0160-t1</name>
</gene>
<evidence type="ECO:0000259" key="2">
    <source>
        <dbReference type="PROSITE" id="PS50003"/>
    </source>
</evidence>
<proteinExistence type="predicted"/>
<dbReference type="InterPro" id="IPR057379">
    <property type="entry name" value="PH_SPO71"/>
</dbReference>
<dbReference type="PROSITE" id="PS50003">
    <property type="entry name" value="PH_DOMAIN"/>
    <property type="match status" value="2"/>
</dbReference>
<evidence type="ECO:0000313" key="4">
    <source>
        <dbReference type="Proteomes" id="UP000033140"/>
    </source>
</evidence>
<feature type="compositionally biased region" description="Polar residues" evidence="1">
    <location>
        <begin position="143"/>
        <end position="153"/>
    </location>
</feature>
<evidence type="ECO:0000256" key="1">
    <source>
        <dbReference type="SAM" id="MobiDB-lite"/>
    </source>
</evidence>
<dbReference type="InterPro" id="IPR029217">
    <property type="entry name" value="Spo7_2_N"/>
</dbReference>
<feature type="domain" description="PH" evidence="2">
    <location>
        <begin position="602"/>
        <end position="818"/>
    </location>
</feature>
<dbReference type="SMART" id="SM01316">
    <property type="entry name" value="Spo7_2_N"/>
    <property type="match status" value="1"/>
</dbReference>
<reference evidence="3 4" key="3">
    <citation type="journal article" date="2015" name="Genome Announc.">
        <title>Draft Genome Sequence of the Archiascomycetous Yeast Saitoella complicata.</title>
        <authorList>
            <person name="Yamauchi K."/>
            <person name="Kondo S."/>
            <person name="Hamamoto M."/>
            <person name="Takahashi Y."/>
            <person name="Ogura Y."/>
            <person name="Hayashi T."/>
            <person name="Nishida H."/>
        </authorList>
    </citation>
    <scope>NUCLEOTIDE SEQUENCE [LARGE SCALE GENOMIC DNA]</scope>
    <source>
        <strain evidence="3 4">NRRL Y-17804</strain>
    </source>
</reference>
<feature type="domain" description="PH" evidence="2">
    <location>
        <begin position="881"/>
        <end position="1040"/>
    </location>
</feature>
<protein>
    <recommendedName>
        <fullName evidence="2">PH domain-containing protein</fullName>
    </recommendedName>
</protein>
<comment type="caution">
    <text evidence="3">The sequence shown here is derived from an EMBL/GenBank/DDBJ whole genome shotgun (WGS) entry which is preliminary data.</text>
</comment>
<dbReference type="PANTHER" id="PTHR28076:SF1">
    <property type="entry name" value="PROSPORE MEMBRANE ADAPTER PROTEIN SPO71"/>
    <property type="match status" value="1"/>
</dbReference>
<feature type="compositionally biased region" description="Acidic residues" evidence="1">
    <location>
        <begin position="164"/>
        <end position="174"/>
    </location>
</feature>
<name>A0A0E9N7W2_SAICN</name>
<feature type="compositionally biased region" description="Polar residues" evidence="1">
    <location>
        <begin position="235"/>
        <end position="270"/>
    </location>
</feature>
<dbReference type="STRING" id="698492.A0A0E9N7W2"/>
<sequence>MKKIGKPMERSDPEPFDPLKFLPDDSLTACRLQHAHPNHLHATTRRVFIGPVPKGWVQHHRKSWYGSFNYHKKAASFTLDETGGLHEYHSRQGCQNPSPLAPRQSSETEDDMAIIPPDEHEQSDQAPARLLPTPIQSGEGRRTASNMSGQSFRTAAESFADVSGDSESDQDEDGNQSWNSNRATSEAEHHVQQFRTLSVKQSTLPSAMRSHLKGGTVQKVTRFSDSVERPELSLSAPSSRVLTERQPTYGSDTSLLPHETISTQSPSSCLLSPRKDRSIGVSQKSLVRFETGPGQNPALEDRSEVIASISKRFRNPFRRQKQQGEILKLDKMLLRIAIAPVGELPVTFDEHTNNIEVKTFIKWREYLVVARAGGKNGATATIKIHKNRVIPAMDKSFASRHSEWQIPLDSEARVNLYSHLDKSLCIWRPYKNGTIFYILRPNSVPDSIEWYGFIQQCLGSHPARYAHIHVPDLDVSFRVALRSNATETGNTGTVAATGALDEAGNIIAANGRIITPDILTTTCLNLLEQTKEWEDVLKYWKANEKLGLCWKRYDRVEWIHGSNGARLIGQWTMARTHQIELRPKTHYPTRVHVSRSAVLEEPEPVEGFLVRLSSARGRHARLGRMFYKRLYFSTHDHLMFFSKPGRAHPPPPPEATTRRRAFVSGGNTPSPDELLSDMPLIYNIAPYDVASKDGEISWLNRTTSREEILHRDAAAKQEAERLYQSIKSADGYIDLTRVQFVRRCRREPAGVDADVGRGESVPFNEDGSDDTGEDGVVGEFDDDRTFEMVLLKGLVLRLQAYNRESRNEWIRRLNLLITYWKARLAQDLTSLKQMRESNLKLLGIELDQEGTFGQSADKWEVSRSITNPELYNFCPISSCRAITMRGVLFRKMRKNVAFDKFFCLITQGELLIYHHVYRSSGGSESAHIHHELHARVGLRDAYVYSGASTQGLLQSESVAVPRIYKDGWQSQDEETMLTFVVWQGRRRKVLSRNGDNNARILSSGVRSVSRLGVAGKGTIFKTRSRQERDMWVTALQLEIERMSEEDRHIRITG</sequence>
<dbReference type="PANTHER" id="PTHR28076">
    <property type="entry name" value="SPORULATION-SPECIFIC PROTEIN 71"/>
    <property type="match status" value="1"/>
</dbReference>
<evidence type="ECO:0000313" key="3">
    <source>
        <dbReference type="EMBL" id="GAO45914.1"/>
    </source>
</evidence>
<dbReference type="GO" id="GO:0005628">
    <property type="term" value="C:prospore membrane"/>
    <property type="evidence" value="ECO:0007669"/>
    <property type="project" value="TreeGrafter"/>
</dbReference>
<dbReference type="AlphaFoldDB" id="A0A0E9N7W2"/>
<dbReference type="InterPro" id="IPR001849">
    <property type="entry name" value="PH_domain"/>
</dbReference>
<feature type="region of interest" description="Disordered" evidence="1">
    <location>
        <begin position="88"/>
        <end position="274"/>
    </location>
</feature>
<dbReference type="SMART" id="SM00233">
    <property type="entry name" value="PH"/>
    <property type="match status" value="2"/>
</dbReference>
<feature type="compositionally biased region" description="Polar residues" evidence="1">
    <location>
        <begin position="193"/>
        <end position="205"/>
    </location>
</feature>
<dbReference type="Pfam" id="PF15407">
    <property type="entry name" value="Spo7_2_N"/>
    <property type="match status" value="1"/>
</dbReference>